<sequence>MQTLIILGQSQDTIALALTNYIRQQGQLRVDFVTDLDLTTATDWQISLFTTTSAWRISLADGRVLSSDTVDAVYSRLSHLPSAAFSQQADTDYAQAEWHAMIAGWLRNLGPSLVGALSPTSLATSSANALLRLYQLAQAGLPVPNLSVSTTERSRSQQGLIDNRTGQWHQEPLSTQASSVLATGKKLTGLLADVFSPALHQLQADLGCDLLQVYFIRTIQGDWKATDYQTQVVPHTADELSALAMYLMHYVRSLANRSQMHTSTTLYDHVL</sequence>
<dbReference type="STRING" id="662367.SAMN05216167_11931"/>
<protein>
    <submittedName>
        <fullName evidence="1">Uncharacterized protein</fullName>
    </submittedName>
</protein>
<dbReference type="Proteomes" id="UP000198598">
    <property type="component" value="Unassembled WGS sequence"/>
</dbReference>
<evidence type="ECO:0000313" key="1">
    <source>
        <dbReference type="EMBL" id="SFE76330.1"/>
    </source>
</evidence>
<keyword evidence="2" id="KW-1185">Reference proteome</keyword>
<dbReference type="RefSeq" id="WP_093832664.1">
    <property type="nucleotide sequence ID" value="NZ_FOLQ01000019.1"/>
</dbReference>
<gene>
    <name evidence="1" type="ORF">SAMN05216167_11931</name>
</gene>
<dbReference type="OrthoDB" id="943808at2"/>
<accession>A0A1I2D8N9</accession>
<reference evidence="1 2" key="1">
    <citation type="submission" date="2016-10" db="EMBL/GenBank/DDBJ databases">
        <authorList>
            <person name="de Groot N.N."/>
        </authorList>
    </citation>
    <scope>NUCLEOTIDE SEQUENCE [LARGE SCALE GENOMIC DNA]</scope>
    <source>
        <strain evidence="1 2">DSM 26130</strain>
    </source>
</reference>
<dbReference type="EMBL" id="FOLQ01000019">
    <property type="protein sequence ID" value="SFE76330.1"/>
    <property type="molecule type" value="Genomic_DNA"/>
</dbReference>
<proteinExistence type="predicted"/>
<dbReference type="AlphaFoldDB" id="A0A1I2D8N9"/>
<evidence type="ECO:0000313" key="2">
    <source>
        <dbReference type="Proteomes" id="UP000198598"/>
    </source>
</evidence>
<organism evidence="1 2">
    <name type="scientific">Spirosoma endophyticum</name>
    <dbReference type="NCBI Taxonomy" id="662367"/>
    <lineage>
        <taxon>Bacteria</taxon>
        <taxon>Pseudomonadati</taxon>
        <taxon>Bacteroidota</taxon>
        <taxon>Cytophagia</taxon>
        <taxon>Cytophagales</taxon>
        <taxon>Cytophagaceae</taxon>
        <taxon>Spirosoma</taxon>
    </lineage>
</organism>
<name>A0A1I2D8N9_9BACT</name>